<dbReference type="PROSITE" id="PS51257">
    <property type="entry name" value="PROKAR_LIPOPROTEIN"/>
    <property type="match status" value="1"/>
</dbReference>
<sequence length="273" mass="31416">MKKTALILCCAALLSCNESKKTEIEKPQIEVQITGEISHEILNKKIECDATSYDYSIPNFNSNTDADLVLNHEITSLITQDFIDVTYAKGTPLKSLFETFTSRRERILCDDKKNEGFTQLETLFVTDNTQFTSYEIEYSKTNSKGRILKTYLKPELKEIYLNDLIPEEKRRDVKIIFDANLQQAVANLALELPEGEIQNRFTEHVLNKVFQFETADFQNTGLSLDFKSDVSKKIRVSKTVELPKEFDFLNNTIVIEINAFELSHYLDLSRVID</sequence>
<dbReference type="Proteomes" id="UP000239002">
    <property type="component" value="Unassembled WGS sequence"/>
</dbReference>
<proteinExistence type="predicted"/>
<reference evidence="1 2" key="1">
    <citation type="submission" date="2018-02" db="EMBL/GenBank/DDBJ databases">
        <title>Genomic Encyclopedia of Archaeal and Bacterial Type Strains, Phase II (KMG-II): from individual species to whole genera.</title>
        <authorList>
            <person name="Goeker M."/>
        </authorList>
    </citation>
    <scope>NUCLEOTIDE SEQUENCE [LARGE SCALE GENOMIC DNA]</scope>
    <source>
        <strain evidence="1 2">DSM 16809</strain>
    </source>
</reference>
<evidence type="ECO:0000313" key="2">
    <source>
        <dbReference type="Proteomes" id="UP000239002"/>
    </source>
</evidence>
<accession>A0A2S6IJF5</accession>
<name>A0A2S6IJF5_9FLAO</name>
<comment type="caution">
    <text evidence="1">The sequence shown here is derived from an EMBL/GenBank/DDBJ whole genome shotgun (WGS) entry which is preliminary data.</text>
</comment>
<evidence type="ECO:0000313" key="1">
    <source>
        <dbReference type="EMBL" id="PPK94357.1"/>
    </source>
</evidence>
<dbReference type="AlphaFoldDB" id="A0A2S6IJF5"/>
<dbReference type="OrthoDB" id="1144153at2"/>
<gene>
    <name evidence="1" type="ORF">LY01_01994</name>
</gene>
<dbReference type="EMBL" id="PTJE01000004">
    <property type="protein sequence ID" value="PPK94357.1"/>
    <property type="molecule type" value="Genomic_DNA"/>
</dbReference>
<keyword evidence="2" id="KW-1185">Reference proteome</keyword>
<protein>
    <submittedName>
        <fullName evidence="1">Uncharacterized protein</fullName>
    </submittedName>
</protein>
<organism evidence="1 2">
    <name type="scientific">Nonlabens xylanidelens</name>
    <dbReference type="NCBI Taxonomy" id="191564"/>
    <lineage>
        <taxon>Bacteria</taxon>
        <taxon>Pseudomonadati</taxon>
        <taxon>Bacteroidota</taxon>
        <taxon>Flavobacteriia</taxon>
        <taxon>Flavobacteriales</taxon>
        <taxon>Flavobacteriaceae</taxon>
        <taxon>Nonlabens</taxon>
    </lineage>
</organism>